<evidence type="ECO:0000313" key="7">
    <source>
        <dbReference type="Proteomes" id="UP001156641"/>
    </source>
</evidence>
<dbReference type="Pfam" id="PF01934">
    <property type="entry name" value="HepT-like"/>
    <property type="match status" value="1"/>
</dbReference>
<keyword evidence="3" id="KW-0540">Nuclease</keyword>
<organism evidence="6 7">
    <name type="scientific">Acidocella aquatica</name>
    <dbReference type="NCBI Taxonomy" id="1922313"/>
    <lineage>
        <taxon>Bacteria</taxon>
        <taxon>Pseudomonadati</taxon>
        <taxon>Pseudomonadota</taxon>
        <taxon>Alphaproteobacteria</taxon>
        <taxon>Acetobacterales</taxon>
        <taxon>Acidocellaceae</taxon>
        <taxon>Acidocella</taxon>
    </lineage>
</organism>
<keyword evidence="2" id="KW-1277">Toxin-antitoxin system</keyword>
<dbReference type="Proteomes" id="UP001156641">
    <property type="component" value="Unassembled WGS sequence"/>
</dbReference>
<dbReference type="InterPro" id="IPR008201">
    <property type="entry name" value="HepT-like"/>
</dbReference>
<evidence type="ECO:0000256" key="2">
    <source>
        <dbReference type="ARBA" id="ARBA00022649"/>
    </source>
</evidence>
<comment type="caution">
    <text evidence="6">The sequence shown here is derived from an EMBL/GenBank/DDBJ whole genome shotgun (WGS) entry which is preliminary data.</text>
</comment>
<evidence type="ECO:0000256" key="5">
    <source>
        <dbReference type="ARBA" id="ARBA00022801"/>
    </source>
</evidence>
<protein>
    <recommendedName>
        <fullName evidence="8">DUF86 domain-containing protein</fullName>
    </recommendedName>
</protein>
<keyword evidence="7" id="KW-1185">Reference proteome</keyword>
<proteinExistence type="predicted"/>
<name>A0ABQ6A292_9PROT</name>
<evidence type="ECO:0000256" key="4">
    <source>
        <dbReference type="ARBA" id="ARBA00022741"/>
    </source>
</evidence>
<dbReference type="PANTHER" id="PTHR34139">
    <property type="entry name" value="UPF0331 PROTEIN MJ0127"/>
    <property type="match status" value="1"/>
</dbReference>
<dbReference type="EMBL" id="BSOS01000004">
    <property type="protein sequence ID" value="GLR65427.1"/>
    <property type="molecule type" value="Genomic_DNA"/>
</dbReference>
<keyword evidence="1" id="KW-0597">Phosphoprotein</keyword>
<keyword evidence="4" id="KW-0547">Nucleotide-binding</keyword>
<dbReference type="InterPro" id="IPR051813">
    <property type="entry name" value="HepT_RNase_toxin"/>
</dbReference>
<evidence type="ECO:0000256" key="3">
    <source>
        <dbReference type="ARBA" id="ARBA00022722"/>
    </source>
</evidence>
<gene>
    <name evidence="6" type="ORF">GCM10010909_01050</name>
</gene>
<keyword evidence="5" id="KW-0378">Hydrolase</keyword>
<evidence type="ECO:0008006" key="8">
    <source>
        <dbReference type="Google" id="ProtNLM"/>
    </source>
</evidence>
<accession>A0ABQ6A292</accession>
<evidence type="ECO:0000313" key="6">
    <source>
        <dbReference type="EMBL" id="GLR65427.1"/>
    </source>
</evidence>
<reference evidence="7" key="1">
    <citation type="journal article" date="2019" name="Int. J. Syst. Evol. Microbiol.">
        <title>The Global Catalogue of Microorganisms (GCM) 10K type strain sequencing project: providing services to taxonomists for standard genome sequencing and annotation.</title>
        <authorList>
            <consortium name="The Broad Institute Genomics Platform"/>
            <consortium name="The Broad Institute Genome Sequencing Center for Infectious Disease"/>
            <person name="Wu L."/>
            <person name="Ma J."/>
        </authorList>
    </citation>
    <scope>NUCLEOTIDE SEQUENCE [LARGE SCALE GENOMIC DNA]</scope>
    <source>
        <strain evidence="7">NBRC 112502</strain>
    </source>
</reference>
<dbReference type="PANTHER" id="PTHR34139:SF1">
    <property type="entry name" value="RNASE MJ1380-RELATED"/>
    <property type="match status" value="1"/>
</dbReference>
<sequence length="121" mass="13562">MPSSRPDIRFLDILDNIRLIQSYVEGMDRVAFDADSRTRDAVERCLERLSEAATKLGQQAEQLAPGMPWRAVRAFGNVLRHAYDQVDPARIWEIVTGDLPLMADAAEAALLRLDKGQISPK</sequence>
<dbReference type="RefSeq" id="WP_284255920.1">
    <property type="nucleotide sequence ID" value="NZ_BSOS01000004.1"/>
</dbReference>
<evidence type="ECO:0000256" key="1">
    <source>
        <dbReference type="ARBA" id="ARBA00022553"/>
    </source>
</evidence>